<proteinExistence type="predicted"/>
<accession>A0A9R1WGW0</accession>
<comment type="caution">
    <text evidence="1">The sequence shown here is derived from an EMBL/GenBank/DDBJ whole genome shotgun (WGS) entry which is preliminary data.</text>
</comment>
<dbReference type="Proteomes" id="UP000235145">
    <property type="component" value="Unassembled WGS sequence"/>
</dbReference>
<organism evidence="1 2">
    <name type="scientific">Lactuca sativa</name>
    <name type="common">Garden lettuce</name>
    <dbReference type="NCBI Taxonomy" id="4236"/>
    <lineage>
        <taxon>Eukaryota</taxon>
        <taxon>Viridiplantae</taxon>
        <taxon>Streptophyta</taxon>
        <taxon>Embryophyta</taxon>
        <taxon>Tracheophyta</taxon>
        <taxon>Spermatophyta</taxon>
        <taxon>Magnoliopsida</taxon>
        <taxon>eudicotyledons</taxon>
        <taxon>Gunneridae</taxon>
        <taxon>Pentapetalae</taxon>
        <taxon>asterids</taxon>
        <taxon>campanulids</taxon>
        <taxon>Asterales</taxon>
        <taxon>Asteraceae</taxon>
        <taxon>Cichorioideae</taxon>
        <taxon>Cichorieae</taxon>
        <taxon>Lactucinae</taxon>
        <taxon>Lactuca</taxon>
    </lineage>
</organism>
<name>A0A9R1WGW0_LACSA</name>
<evidence type="ECO:0000313" key="1">
    <source>
        <dbReference type="EMBL" id="KAJ0223633.1"/>
    </source>
</evidence>
<keyword evidence="2" id="KW-1185">Reference proteome</keyword>
<evidence type="ECO:0000313" key="2">
    <source>
        <dbReference type="Proteomes" id="UP000235145"/>
    </source>
</evidence>
<protein>
    <submittedName>
        <fullName evidence="1">Uncharacterized protein</fullName>
    </submittedName>
</protein>
<reference evidence="1 2" key="1">
    <citation type="journal article" date="2017" name="Nat. Commun.">
        <title>Genome assembly with in vitro proximity ligation data and whole-genome triplication in lettuce.</title>
        <authorList>
            <person name="Reyes-Chin-Wo S."/>
            <person name="Wang Z."/>
            <person name="Yang X."/>
            <person name="Kozik A."/>
            <person name="Arikit S."/>
            <person name="Song C."/>
            <person name="Xia L."/>
            <person name="Froenicke L."/>
            <person name="Lavelle D.O."/>
            <person name="Truco M.J."/>
            <person name="Xia R."/>
            <person name="Zhu S."/>
            <person name="Xu C."/>
            <person name="Xu H."/>
            <person name="Xu X."/>
            <person name="Cox K."/>
            <person name="Korf I."/>
            <person name="Meyers B.C."/>
            <person name="Michelmore R.W."/>
        </authorList>
    </citation>
    <scope>NUCLEOTIDE SEQUENCE [LARGE SCALE GENOMIC DNA]</scope>
    <source>
        <strain evidence="2">cv. Salinas</strain>
        <tissue evidence="1">Seedlings</tissue>
    </source>
</reference>
<gene>
    <name evidence="1" type="ORF">LSAT_V11C200092970</name>
</gene>
<sequence length="91" mass="10742">MYFGFNKHLIRHRSRFFRLWFSQVHTFRYPGGIFNPHNFALTAVAKEKEIANAGVPHLKWIGVEGEYNAMKLCYVLIHLKCYLFLIVITNP</sequence>
<dbReference type="AlphaFoldDB" id="A0A9R1WGW0"/>
<dbReference type="EMBL" id="NBSK02000002">
    <property type="protein sequence ID" value="KAJ0223633.1"/>
    <property type="molecule type" value="Genomic_DNA"/>
</dbReference>